<reference evidence="1" key="1">
    <citation type="submission" date="2022-06" db="EMBL/GenBank/DDBJ databases">
        <title>Isolation of gut microbiota from human fecal samples.</title>
        <authorList>
            <person name="Pamer E.G."/>
            <person name="Barat B."/>
            <person name="Waligurski E."/>
            <person name="Medina S."/>
            <person name="Paddock L."/>
            <person name="Mostad J."/>
        </authorList>
    </citation>
    <scope>NUCLEOTIDE SEQUENCE</scope>
    <source>
        <strain evidence="1">SL.1.01</strain>
    </source>
</reference>
<dbReference type="RefSeq" id="WP_256134834.1">
    <property type="nucleotide sequence ID" value="NZ_JANFYM010000065.1"/>
</dbReference>
<evidence type="ECO:0000313" key="2">
    <source>
        <dbReference type="Proteomes" id="UP001206013"/>
    </source>
</evidence>
<evidence type="ECO:0000313" key="1">
    <source>
        <dbReference type="EMBL" id="MCQ4794029.1"/>
    </source>
</evidence>
<dbReference type="EMBL" id="JANFYM010000065">
    <property type="protein sequence ID" value="MCQ4794029.1"/>
    <property type="molecule type" value="Genomic_DNA"/>
</dbReference>
<name>A0AAW5JWR0_BIFAD</name>
<proteinExistence type="predicted"/>
<dbReference type="AlphaFoldDB" id="A0AAW5JWR0"/>
<feature type="non-terminal residue" evidence="1">
    <location>
        <position position="62"/>
    </location>
</feature>
<gene>
    <name evidence="1" type="ORF">NE692_11305</name>
</gene>
<dbReference type="Proteomes" id="UP001206013">
    <property type="component" value="Unassembled WGS sequence"/>
</dbReference>
<sequence>MLEYERYPVVRPGTEGNFDDLIEAELATVHPDHREEFREKFSYFSLVHAFSRGERIISMEVP</sequence>
<protein>
    <submittedName>
        <fullName evidence="1">Uncharacterized protein</fullName>
    </submittedName>
</protein>
<comment type="caution">
    <text evidence="1">The sequence shown here is derived from an EMBL/GenBank/DDBJ whole genome shotgun (WGS) entry which is preliminary data.</text>
</comment>
<organism evidence="1 2">
    <name type="scientific">Bifidobacterium adolescentis</name>
    <dbReference type="NCBI Taxonomy" id="1680"/>
    <lineage>
        <taxon>Bacteria</taxon>
        <taxon>Bacillati</taxon>
        <taxon>Actinomycetota</taxon>
        <taxon>Actinomycetes</taxon>
        <taxon>Bifidobacteriales</taxon>
        <taxon>Bifidobacteriaceae</taxon>
        <taxon>Bifidobacterium</taxon>
    </lineage>
</organism>
<accession>A0AAW5JWR0</accession>